<sequence>MIKKNIVTSSDSAHLFDKFFLSHWKVWYFYLGIISILTTLLIWLSYEQTFSRQSVQLLWLAKYSPDTVFLKLLAIPASMGETTVVLTLAFIHMMLALIFVRVGEQIGIGRRTLFVLFLCLNFSPEYNHSRFLIDSTLIWSLLWLVAVWWFLSWYEKSLITAFIGWAALIWINTFFGLYSLLWALGFPLCFLCWPGRYRHWWQGITERVRFLLVYYLIVALVISFSPEWWETLWQLANKTWQQFQQMAKEISLFMSSDRSFDLDVGTAFLFSLQLVAINALKVAGLPVIFILWLSVKMKISSVLKGRVQLFSCFCLGFSWVITAVALLYQGHVPEDLLFLPILFLFLWLGAKGTYYAIQKISSGAIAPERLLIGGWLLVAYAIASVIQFGPSPVYQRLAGEWVANHPTAGKVMSNSAIALYYAEESPLPDNASHMELDDAAFLNSALTSQDYFIHAQNRHRTLSLDFSHFKILAQFSNRRGDTAYVLVPK</sequence>
<evidence type="ECO:0000256" key="1">
    <source>
        <dbReference type="SAM" id="Phobius"/>
    </source>
</evidence>
<keyword evidence="1" id="KW-0812">Transmembrane</keyword>
<name>A0A380N0X3_9GAMM</name>
<evidence type="ECO:0000313" key="2">
    <source>
        <dbReference type="EMBL" id="SUO97407.1"/>
    </source>
</evidence>
<feature type="transmembrane region" description="Helical" evidence="1">
    <location>
        <begin position="163"/>
        <end position="190"/>
    </location>
</feature>
<gene>
    <name evidence="2" type="ORF">NCTC13337_02417</name>
</gene>
<keyword evidence="1" id="KW-0472">Membrane</keyword>
<accession>A0A380N0X3</accession>
<keyword evidence="3" id="KW-1185">Reference proteome</keyword>
<dbReference type="AlphaFoldDB" id="A0A380N0X3"/>
<dbReference type="Proteomes" id="UP000254601">
    <property type="component" value="Unassembled WGS sequence"/>
</dbReference>
<feature type="transmembrane region" description="Helical" evidence="1">
    <location>
        <begin position="369"/>
        <end position="389"/>
    </location>
</feature>
<feature type="transmembrane region" description="Helical" evidence="1">
    <location>
        <begin position="83"/>
        <end position="102"/>
    </location>
</feature>
<organism evidence="2 3">
    <name type="scientific">Suttonella ornithocola</name>
    <dbReference type="NCBI Taxonomy" id="279832"/>
    <lineage>
        <taxon>Bacteria</taxon>
        <taxon>Pseudomonadati</taxon>
        <taxon>Pseudomonadota</taxon>
        <taxon>Gammaproteobacteria</taxon>
        <taxon>Cardiobacteriales</taxon>
        <taxon>Cardiobacteriaceae</taxon>
        <taxon>Suttonella</taxon>
    </lineage>
</organism>
<feature type="transmembrane region" description="Helical" evidence="1">
    <location>
        <begin position="211"/>
        <end position="229"/>
    </location>
</feature>
<proteinExistence type="predicted"/>
<feature type="transmembrane region" description="Helical" evidence="1">
    <location>
        <begin position="307"/>
        <end position="330"/>
    </location>
</feature>
<dbReference type="OrthoDB" id="7069353at2"/>
<evidence type="ECO:0008006" key="4">
    <source>
        <dbReference type="Google" id="ProtNLM"/>
    </source>
</evidence>
<protein>
    <recommendedName>
        <fullName evidence="4">Glycosyltransferase RgtA/B/C/D-like domain-containing protein</fullName>
    </recommendedName>
</protein>
<reference evidence="2 3" key="1">
    <citation type="submission" date="2018-06" db="EMBL/GenBank/DDBJ databases">
        <authorList>
            <consortium name="Pathogen Informatics"/>
            <person name="Doyle S."/>
        </authorList>
    </citation>
    <scope>NUCLEOTIDE SEQUENCE [LARGE SCALE GENOMIC DNA]</scope>
    <source>
        <strain evidence="2 3">NCTC13337</strain>
    </source>
</reference>
<feature type="transmembrane region" description="Helical" evidence="1">
    <location>
        <begin position="267"/>
        <end position="295"/>
    </location>
</feature>
<feature type="transmembrane region" description="Helical" evidence="1">
    <location>
        <begin position="27"/>
        <end position="46"/>
    </location>
</feature>
<dbReference type="EMBL" id="UHIC01000001">
    <property type="protein sequence ID" value="SUO97407.1"/>
    <property type="molecule type" value="Genomic_DNA"/>
</dbReference>
<dbReference type="RefSeq" id="WP_072576497.1">
    <property type="nucleotide sequence ID" value="NZ_LWHB01000077.1"/>
</dbReference>
<feature type="transmembrane region" description="Helical" evidence="1">
    <location>
        <begin position="336"/>
        <end position="357"/>
    </location>
</feature>
<keyword evidence="1" id="KW-1133">Transmembrane helix</keyword>
<evidence type="ECO:0000313" key="3">
    <source>
        <dbReference type="Proteomes" id="UP000254601"/>
    </source>
</evidence>
<feature type="transmembrane region" description="Helical" evidence="1">
    <location>
        <begin position="131"/>
        <end position="151"/>
    </location>
</feature>